<dbReference type="Gene3D" id="2.40.160.20">
    <property type="match status" value="1"/>
</dbReference>
<evidence type="ECO:0000259" key="2">
    <source>
        <dbReference type="Pfam" id="PF13505"/>
    </source>
</evidence>
<dbReference type="InterPro" id="IPR027385">
    <property type="entry name" value="Beta-barrel_OMP"/>
</dbReference>
<organism evidence="3 4">
    <name type="scientific">Spongiivirga citrea</name>
    <dbReference type="NCBI Taxonomy" id="1481457"/>
    <lineage>
        <taxon>Bacteria</taxon>
        <taxon>Pseudomonadati</taxon>
        <taxon>Bacteroidota</taxon>
        <taxon>Flavobacteriia</taxon>
        <taxon>Flavobacteriales</taxon>
        <taxon>Flavobacteriaceae</taxon>
        <taxon>Spongiivirga</taxon>
    </lineage>
</organism>
<keyword evidence="1" id="KW-0732">Signal</keyword>
<protein>
    <submittedName>
        <fullName evidence="3">Outer membrane beta-barrel protein</fullName>
    </submittedName>
</protein>
<dbReference type="AlphaFoldDB" id="A0A6M0CIF0"/>
<keyword evidence="4" id="KW-1185">Reference proteome</keyword>
<accession>A0A6M0CIF0</accession>
<feature type="domain" description="Outer membrane protein beta-barrel" evidence="2">
    <location>
        <begin position="22"/>
        <end position="154"/>
    </location>
</feature>
<dbReference type="RefSeq" id="WP_164029005.1">
    <property type="nucleotide sequence ID" value="NZ_JAABOQ010000001.1"/>
</dbReference>
<sequence length="193" mass="22269">MNTIKRIIISVFVLLLYQTIDAQEKWGLQFRPGMNFATEDLDILDSQVGFGFEISWSYKFEEHFGLYTGWSWNTFRATEIDRNRNDLDISSFTFGLDYSHLINKTNLSYFARFGGIYNKVKLEDTNSDILSESDYGLGWEISAGIEIALGSSTWYLRPQMGFRSLSRDLIIENLNSEIKLNHIVLSGSVIKKF</sequence>
<dbReference type="SUPFAM" id="SSF56925">
    <property type="entry name" value="OMPA-like"/>
    <property type="match status" value="1"/>
</dbReference>
<name>A0A6M0CIF0_9FLAO</name>
<dbReference type="Pfam" id="PF13505">
    <property type="entry name" value="OMP_b-brl"/>
    <property type="match status" value="1"/>
</dbReference>
<evidence type="ECO:0000313" key="4">
    <source>
        <dbReference type="Proteomes" id="UP000474296"/>
    </source>
</evidence>
<dbReference type="Proteomes" id="UP000474296">
    <property type="component" value="Unassembled WGS sequence"/>
</dbReference>
<dbReference type="EMBL" id="JAABOQ010000001">
    <property type="protein sequence ID" value="NER15734.1"/>
    <property type="molecule type" value="Genomic_DNA"/>
</dbReference>
<proteinExistence type="predicted"/>
<gene>
    <name evidence="3" type="ORF">GWK10_00840</name>
</gene>
<dbReference type="InterPro" id="IPR011250">
    <property type="entry name" value="OMP/PagP_B-barrel"/>
</dbReference>
<comment type="caution">
    <text evidence="3">The sequence shown here is derived from an EMBL/GenBank/DDBJ whole genome shotgun (WGS) entry which is preliminary data.</text>
</comment>
<evidence type="ECO:0000256" key="1">
    <source>
        <dbReference type="ARBA" id="ARBA00022729"/>
    </source>
</evidence>
<evidence type="ECO:0000313" key="3">
    <source>
        <dbReference type="EMBL" id="NER15734.1"/>
    </source>
</evidence>
<reference evidence="3 4" key="1">
    <citation type="submission" date="2020-01" db="EMBL/GenBank/DDBJ databases">
        <title>Spongiivirga citrea KCTC 32990T.</title>
        <authorList>
            <person name="Wang G."/>
        </authorList>
    </citation>
    <scope>NUCLEOTIDE SEQUENCE [LARGE SCALE GENOMIC DNA]</scope>
    <source>
        <strain evidence="3 4">KCTC 32990</strain>
    </source>
</reference>